<dbReference type="PANTHER" id="PTHR43364">
    <property type="entry name" value="NADH-SPECIFIC METHYLGLYOXAL REDUCTASE-RELATED"/>
    <property type="match status" value="1"/>
</dbReference>
<dbReference type="Gene3D" id="3.20.20.100">
    <property type="entry name" value="NADP-dependent oxidoreductase domain"/>
    <property type="match status" value="1"/>
</dbReference>
<dbReference type="InterPro" id="IPR036812">
    <property type="entry name" value="NAD(P)_OxRdtase_dom_sf"/>
</dbReference>
<proteinExistence type="inferred from homology"/>
<dbReference type="GO" id="GO:0016491">
    <property type="term" value="F:oxidoreductase activity"/>
    <property type="evidence" value="ECO:0007669"/>
    <property type="project" value="UniProtKB-KW"/>
</dbReference>
<name>A0A5N7BYH1_PETAA</name>
<evidence type="ECO:0000259" key="3">
    <source>
        <dbReference type="Pfam" id="PF00248"/>
    </source>
</evidence>
<evidence type="ECO:0000256" key="1">
    <source>
        <dbReference type="ARBA" id="ARBA00023002"/>
    </source>
</evidence>
<dbReference type="AlphaFoldDB" id="A0A5N7BYH1"/>
<comment type="similarity">
    <text evidence="2">Belongs to the aldo/keto reductase family. Aldo/keto reductase 2 subfamily.</text>
</comment>
<dbReference type="Proteomes" id="UP000326877">
    <property type="component" value="Unassembled WGS sequence"/>
</dbReference>
<dbReference type="FunFam" id="3.20.20.100:FF:000004">
    <property type="entry name" value="Oxidoreductase, aldo/keto reductase"/>
    <property type="match status" value="1"/>
</dbReference>
<dbReference type="OrthoDB" id="1720422at2759"/>
<keyword evidence="1" id="KW-0560">Oxidoreductase</keyword>
<sequence length="401" mass="45254">MRYVRLGSSGLRVSPICVGCMSYGTPGKPLSWAIPEEEALPVLDYCYQAGLNFFDTANTYSNGDSEIILGKAIKQYNWNRESIVVATKVWAPVGRGAERPLYMSYDERDQNGYVNQHGLSRKHIFDSIDASLKRLDLPYVDLLQIHRFDPNTSPRETMEALHDVVKSGKARYIGASSMWAHQLLEYQYTARMNGWTEFITMQNLYNPIYREEEREMFPSLAKFGMASIPWSPVSAGYLARPWKKSDTARGEGMNGAYYGNPFTDADRKINEKIEEIATSRGVSMATVSLAWALSKPFITSPIVGMSKKERVFEAIQAADFKLSEEEIQSIDDFAYLEHTVYNATTDVGKLTTRRLATPSSFPSVLVMPDPEETQKNEYGEGLAPAEGDDYILSRQHGFLHY</sequence>
<organism evidence="4">
    <name type="scientific">Petromyces alliaceus</name>
    <name type="common">Aspergillus alliaceus</name>
    <dbReference type="NCBI Taxonomy" id="209559"/>
    <lineage>
        <taxon>Eukaryota</taxon>
        <taxon>Fungi</taxon>
        <taxon>Dikarya</taxon>
        <taxon>Ascomycota</taxon>
        <taxon>Pezizomycotina</taxon>
        <taxon>Eurotiomycetes</taxon>
        <taxon>Eurotiomycetidae</taxon>
        <taxon>Eurotiales</taxon>
        <taxon>Aspergillaceae</taxon>
        <taxon>Aspergillus</taxon>
        <taxon>Aspergillus subgen. Circumdati</taxon>
    </lineage>
</organism>
<dbReference type="CDD" id="cd19079">
    <property type="entry name" value="AKR_EcYajO-like"/>
    <property type="match status" value="1"/>
</dbReference>
<dbReference type="InterPro" id="IPR023210">
    <property type="entry name" value="NADP_OxRdtase_dom"/>
</dbReference>
<dbReference type="PANTHER" id="PTHR43364:SF4">
    <property type="entry name" value="NAD(P)-LINKED OXIDOREDUCTASE SUPERFAMILY PROTEIN"/>
    <property type="match status" value="1"/>
</dbReference>
<evidence type="ECO:0000256" key="2">
    <source>
        <dbReference type="ARBA" id="ARBA00038157"/>
    </source>
</evidence>
<dbReference type="Pfam" id="PF00248">
    <property type="entry name" value="Aldo_ket_red"/>
    <property type="match status" value="1"/>
</dbReference>
<accession>A0A5N7BYH1</accession>
<protein>
    <submittedName>
        <fullName evidence="4">NADP-dependent oxidoreductase domain-containing protein</fullName>
    </submittedName>
</protein>
<dbReference type="GO" id="GO:0005829">
    <property type="term" value="C:cytosol"/>
    <property type="evidence" value="ECO:0007669"/>
    <property type="project" value="UniProtKB-ARBA"/>
</dbReference>
<evidence type="ECO:0000313" key="4">
    <source>
        <dbReference type="EMBL" id="KAE8386683.1"/>
    </source>
</evidence>
<dbReference type="SUPFAM" id="SSF51430">
    <property type="entry name" value="NAD(P)-linked oxidoreductase"/>
    <property type="match status" value="1"/>
</dbReference>
<gene>
    <name evidence="4" type="ORF">BDV23DRAFT_187086</name>
</gene>
<dbReference type="InterPro" id="IPR050523">
    <property type="entry name" value="AKR_Detox_Biosynth"/>
</dbReference>
<feature type="domain" description="NADP-dependent oxidoreductase" evidence="3">
    <location>
        <begin position="15"/>
        <end position="332"/>
    </location>
</feature>
<reference evidence="4" key="1">
    <citation type="submission" date="2019-04" db="EMBL/GenBank/DDBJ databases">
        <title>Friends and foes A comparative genomics studyof 23 Aspergillus species from section Flavi.</title>
        <authorList>
            <consortium name="DOE Joint Genome Institute"/>
            <person name="Kjaerbolling I."/>
            <person name="Vesth T."/>
            <person name="Frisvad J.C."/>
            <person name="Nybo J.L."/>
            <person name="Theobald S."/>
            <person name="Kildgaard S."/>
            <person name="Isbrandt T."/>
            <person name="Kuo A."/>
            <person name="Sato A."/>
            <person name="Lyhne E.K."/>
            <person name="Kogle M.E."/>
            <person name="Wiebenga A."/>
            <person name="Kun R.S."/>
            <person name="Lubbers R.J."/>
            <person name="Makela M.R."/>
            <person name="Barry K."/>
            <person name="Chovatia M."/>
            <person name="Clum A."/>
            <person name="Daum C."/>
            <person name="Haridas S."/>
            <person name="He G."/>
            <person name="LaButti K."/>
            <person name="Lipzen A."/>
            <person name="Mondo S."/>
            <person name="Riley R."/>
            <person name="Salamov A."/>
            <person name="Simmons B.A."/>
            <person name="Magnuson J.K."/>
            <person name="Henrissat B."/>
            <person name="Mortensen U.H."/>
            <person name="Larsen T.O."/>
            <person name="Devries R.P."/>
            <person name="Grigoriev I.V."/>
            <person name="Machida M."/>
            <person name="Baker S.E."/>
            <person name="Andersen M.R."/>
        </authorList>
    </citation>
    <scope>NUCLEOTIDE SEQUENCE [LARGE SCALE GENOMIC DNA]</scope>
    <source>
        <strain evidence="4">IBT 14317</strain>
    </source>
</reference>
<dbReference type="EMBL" id="ML735307">
    <property type="protein sequence ID" value="KAE8386683.1"/>
    <property type="molecule type" value="Genomic_DNA"/>
</dbReference>